<evidence type="ECO:0000313" key="15">
    <source>
        <dbReference type="EMBL" id="AWI55184.1"/>
    </source>
</evidence>
<keyword evidence="4 13" id="KW-0812">Transmembrane</keyword>
<protein>
    <recommendedName>
        <fullName evidence="11">P-type Zn(2+) transporter</fullName>
        <ecNumber evidence="11">7.2.2.12</ecNumber>
    </recommendedName>
</protein>
<dbReference type="InterPro" id="IPR059000">
    <property type="entry name" value="ATPase_P-type_domA"/>
</dbReference>
<dbReference type="SUPFAM" id="SSF81653">
    <property type="entry name" value="Calcium ATPase, transduction domain A"/>
    <property type="match status" value="1"/>
</dbReference>
<dbReference type="PANTHER" id="PTHR48085:SF5">
    <property type="entry name" value="CADMIUM_ZINC-TRANSPORTING ATPASE HMA4-RELATED"/>
    <property type="match status" value="1"/>
</dbReference>
<keyword evidence="5 13" id="KW-0479">Metal-binding</keyword>
<dbReference type="InterPro" id="IPR023214">
    <property type="entry name" value="HAD_sf"/>
</dbReference>
<dbReference type="InterPro" id="IPR027256">
    <property type="entry name" value="P-typ_ATPase_IB"/>
</dbReference>
<evidence type="ECO:0000256" key="9">
    <source>
        <dbReference type="ARBA" id="ARBA00022989"/>
    </source>
</evidence>
<comment type="subcellular location">
    <subcellularLocation>
        <location evidence="1">Cell membrane</location>
        <topology evidence="1">Multi-pass membrane protein</topology>
    </subcellularLocation>
</comment>
<dbReference type="PRINTS" id="PR00941">
    <property type="entry name" value="CDATPASE"/>
</dbReference>
<dbReference type="AlphaFoldDB" id="A0A2U8FXL4"/>
<dbReference type="SFLD" id="SFLDS00003">
    <property type="entry name" value="Haloacid_Dehalogenase"/>
    <property type="match status" value="1"/>
</dbReference>
<dbReference type="GO" id="GO:0016463">
    <property type="term" value="F:P-type zinc transporter activity"/>
    <property type="evidence" value="ECO:0007669"/>
    <property type="project" value="UniProtKB-EC"/>
</dbReference>
<dbReference type="InterPro" id="IPR036163">
    <property type="entry name" value="HMA_dom_sf"/>
</dbReference>
<evidence type="ECO:0000256" key="8">
    <source>
        <dbReference type="ARBA" id="ARBA00022967"/>
    </source>
</evidence>
<comment type="catalytic activity">
    <reaction evidence="12">
        <text>Zn(2+)(in) + ATP + H2O = Zn(2+)(out) + ADP + phosphate + H(+)</text>
        <dbReference type="Rhea" id="RHEA:20621"/>
        <dbReference type="ChEBI" id="CHEBI:15377"/>
        <dbReference type="ChEBI" id="CHEBI:15378"/>
        <dbReference type="ChEBI" id="CHEBI:29105"/>
        <dbReference type="ChEBI" id="CHEBI:30616"/>
        <dbReference type="ChEBI" id="CHEBI:43474"/>
        <dbReference type="ChEBI" id="CHEBI:456216"/>
        <dbReference type="EC" id="7.2.2.12"/>
    </reaction>
</comment>
<accession>A0A2U8FXL4</accession>
<reference evidence="15 16" key="1">
    <citation type="submission" date="2018-05" db="EMBL/GenBank/DDBJ databases">
        <title>complete genome sequence of Aquabacterium olei NBRC 110486.</title>
        <authorList>
            <person name="Tang B."/>
            <person name="Chang J."/>
            <person name="Zhang L."/>
            <person name="Yang H."/>
        </authorList>
    </citation>
    <scope>NUCLEOTIDE SEQUENCE [LARGE SCALE GENOMIC DNA]</scope>
    <source>
        <strain evidence="15 16">NBRC 110486</strain>
    </source>
</reference>
<dbReference type="InterPro" id="IPR036412">
    <property type="entry name" value="HAD-like_sf"/>
</dbReference>
<keyword evidence="8" id="KW-1278">Translocase</keyword>
<dbReference type="InterPro" id="IPR051014">
    <property type="entry name" value="Cation_Transport_ATPase_IB"/>
</dbReference>
<evidence type="ECO:0000256" key="7">
    <source>
        <dbReference type="ARBA" id="ARBA00022840"/>
    </source>
</evidence>
<dbReference type="CDD" id="cd00371">
    <property type="entry name" value="HMA"/>
    <property type="match status" value="1"/>
</dbReference>
<evidence type="ECO:0000256" key="6">
    <source>
        <dbReference type="ARBA" id="ARBA00022741"/>
    </source>
</evidence>
<dbReference type="InterPro" id="IPR018303">
    <property type="entry name" value="ATPase_P-typ_P_site"/>
</dbReference>
<dbReference type="PROSITE" id="PS50846">
    <property type="entry name" value="HMA_2"/>
    <property type="match status" value="1"/>
</dbReference>
<sequence>MPVRMAMPRPAGRKPSSLPWADYRIANMDCASEEADIRRALAPLDGVHGLRFQLAARTLSIQADVATLPQALDAIRQAGYTPQPLTPPPAPVDGEVATASAAHAHPTRFMEGWGPMVIALALAVAAEVIGFAGADAGWMPWVGRALAAGAIALSGLETYRKGLLALRQGRLNINALMTVAVTGAFLIGQWPEAAMVMALYALAERIEARSVDRARRAIQTLLDLAPREAMARQADGSWQRSPVEQIALGQLIRMAAGERVPLDGTIVAGQSALDQAPVTGESLPVDKGPGDTVFAGTVNQTGELTVRVTALVNDTTLARIIHAVEQAQASRAPTQRFVDRFAAVYTPAVFAIAVAVAVLGPLLGGWSVLDAVYKALVLLVIACPCALVIATPVTVVSALATAARRGILIKGGRYLEEARQLKVVAFDKTGTLTAGQPALVHWEPLNPAANGQADERTRLAQVARSLAARSTHPVSQAIANGLPVGELHTDQVQALPGRGTQGRVEGTPHVLGNHRLMDERGHASPDLLARMQTQESQGRTVTVLADDQGAQALFAVADTVKPGSAATLHTLTQLGVHAVMLSGDNAATARHVGAQVGLTDTRGNLLPEDKLQAIDALRQSHGPVAMVGDGINDAPALAKADIGIAMGGAGTDTAMEAADVVIMNDDPQRVPELIRLSRATHGVLWQNIALALGIKAVFLVLAVMGQASMWMAVFADMGASLLVVANGLRMLRWRHAG</sequence>
<dbReference type="PROSITE" id="PS00154">
    <property type="entry name" value="ATPASE_E1_E2"/>
    <property type="match status" value="1"/>
</dbReference>
<keyword evidence="6 13" id="KW-0547">Nucleotide-binding</keyword>
<dbReference type="InterPro" id="IPR006121">
    <property type="entry name" value="HMA_dom"/>
</dbReference>
<evidence type="ECO:0000256" key="2">
    <source>
        <dbReference type="ARBA" id="ARBA00006024"/>
    </source>
</evidence>
<evidence type="ECO:0000256" key="1">
    <source>
        <dbReference type="ARBA" id="ARBA00004651"/>
    </source>
</evidence>
<dbReference type="KEGG" id="aon:DEH84_09085"/>
<dbReference type="GO" id="GO:0060003">
    <property type="term" value="P:copper ion export"/>
    <property type="evidence" value="ECO:0007669"/>
    <property type="project" value="UniProtKB-ARBA"/>
</dbReference>
<dbReference type="FunFam" id="2.70.150.10:FF:000020">
    <property type="entry name" value="Copper-exporting P-type ATPase A"/>
    <property type="match status" value="1"/>
</dbReference>
<dbReference type="EMBL" id="CP029210">
    <property type="protein sequence ID" value="AWI55184.1"/>
    <property type="molecule type" value="Genomic_DNA"/>
</dbReference>
<keyword evidence="9 13" id="KW-1133">Transmembrane helix</keyword>
<dbReference type="SFLD" id="SFLDF00027">
    <property type="entry name" value="p-type_atpase"/>
    <property type="match status" value="1"/>
</dbReference>
<feature type="transmembrane region" description="Helical" evidence="13">
    <location>
        <begin position="709"/>
        <end position="728"/>
    </location>
</feature>
<dbReference type="Pfam" id="PF00403">
    <property type="entry name" value="HMA"/>
    <property type="match status" value="1"/>
</dbReference>
<dbReference type="Pfam" id="PF00702">
    <property type="entry name" value="Hydrolase"/>
    <property type="match status" value="1"/>
</dbReference>
<dbReference type="GO" id="GO:0005524">
    <property type="term" value="F:ATP binding"/>
    <property type="evidence" value="ECO:0007669"/>
    <property type="project" value="UniProtKB-UniRule"/>
</dbReference>
<dbReference type="GO" id="GO:0005886">
    <property type="term" value="C:plasma membrane"/>
    <property type="evidence" value="ECO:0007669"/>
    <property type="project" value="UniProtKB-SubCell"/>
</dbReference>
<dbReference type="InterPro" id="IPR008250">
    <property type="entry name" value="ATPase_P-typ_transduc_dom_A_sf"/>
</dbReference>
<feature type="transmembrane region" description="Helical" evidence="13">
    <location>
        <begin position="375"/>
        <end position="400"/>
    </location>
</feature>
<dbReference type="Gene3D" id="3.30.70.100">
    <property type="match status" value="1"/>
</dbReference>
<dbReference type="SUPFAM" id="SSF81665">
    <property type="entry name" value="Calcium ATPase, transmembrane domain M"/>
    <property type="match status" value="1"/>
</dbReference>
<keyword evidence="10 13" id="KW-0472">Membrane</keyword>
<dbReference type="Proteomes" id="UP000244892">
    <property type="component" value="Chromosome"/>
</dbReference>
<evidence type="ECO:0000256" key="5">
    <source>
        <dbReference type="ARBA" id="ARBA00022723"/>
    </source>
</evidence>
<dbReference type="InterPro" id="IPR023299">
    <property type="entry name" value="ATPase_P-typ_cyto_dom_N"/>
</dbReference>
<dbReference type="SUPFAM" id="SSF55008">
    <property type="entry name" value="HMA, heavy metal-associated domain"/>
    <property type="match status" value="1"/>
</dbReference>
<dbReference type="Gene3D" id="2.70.150.10">
    <property type="entry name" value="Calcium-transporting ATPase, cytoplasmic transduction domain A"/>
    <property type="match status" value="1"/>
</dbReference>
<dbReference type="InterPro" id="IPR023298">
    <property type="entry name" value="ATPase_P-typ_TM_dom_sf"/>
</dbReference>
<gene>
    <name evidence="15" type="ORF">DEH84_09085</name>
</gene>
<evidence type="ECO:0000256" key="12">
    <source>
        <dbReference type="ARBA" id="ARBA00047308"/>
    </source>
</evidence>
<feature type="transmembrane region" description="Helical" evidence="13">
    <location>
        <begin position="113"/>
        <end position="132"/>
    </location>
</feature>
<dbReference type="Gene3D" id="3.40.1110.10">
    <property type="entry name" value="Calcium-transporting ATPase, cytoplasmic domain N"/>
    <property type="match status" value="1"/>
</dbReference>
<evidence type="ECO:0000313" key="16">
    <source>
        <dbReference type="Proteomes" id="UP000244892"/>
    </source>
</evidence>
<dbReference type="SUPFAM" id="SSF56784">
    <property type="entry name" value="HAD-like"/>
    <property type="match status" value="1"/>
</dbReference>
<dbReference type="GO" id="GO:0016887">
    <property type="term" value="F:ATP hydrolysis activity"/>
    <property type="evidence" value="ECO:0007669"/>
    <property type="project" value="InterPro"/>
</dbReference>
<dbReference type="GO" id="GO:0015086">
    <property type="term" value="F:cadmium ion transmembrane transporter activity"/>
    <property type="evidence" value="ECO:0007669"/>
    <property type="project" value="TreeGrafter"/>
</dbReference>
<organism evidence="15 16">
    <name type="scientific">Aquabacterium olei</name>
    <dbReference type="NCBI Taxonomy" id="1296669"/>
    <lineage>
        <taxon>Bacteria</taxon>
        <taxon>Pseudomonadati</taxon>
        <taxon>Pseudomonadota</taxon>
        <taxon>Betaproteobacteria</taxon>
        <taxon>Burkholderiales</taxon>
        <taxon>Aquabacterium</taxon>
    </lineage>
</organism>
<dbReference type="Pfam" id="PF00122">
    <property type="entry name" value="E1-E2_ATPase"/>
    <property type="match status" value="1"/>
</dbReference>
<evidence type="ECO:0000256" key="4">
    <source>
        <dbReference type="ARBA" id="ARBA00022692"/>
    </source>
</evidence>
<dbReference type="NCBIfam" id="TIGR01494">
    <property type="entry name" value="ATPase_P-type"/>
    <property type="match status" value="2"/>
</dbReference>
<feature type="transmembrane region" description="Helical" evidence="13">
    <location>
        <begin position="341"/>
        <end position="363"/>
    </location>
</feature>
<feature type="domain" description="HMA" evidence="14">
    <location>
        <begin position="19"/>
        <end position="83"/>
    </location>
</feature>
<dbReference type="OrthoDB" id="8552908at2"/>
<proteinExistence type="inferred from homology"/>
<evidence type="ECO:0000256" key="10">
    <source>
        <dbReference type="ARBA" id="ARBA00023136"/>
    </source>
</evidence>
<dbReference type="NCBIfam" id="TIGR01525">
    <property type="entry name" value="ATPase-IB_hvy"/>
    <property type="match status" value="1"/>
</dbReference>
<keyword evidence="16" id="KW-1185">Reference proteome</keyword>
<dbReference type="InterPro" id="IPR044492">
    <property type="entry name" value="P_typ_ATPase_HD_dom"/>
</dbReference>
<dbReference type="InterPro" id="IPR001757">
    <property type="entry name" value="P_typ_ATPase"/>
</dbReference>
<dbReference type="SFLD" id="SFLDG00002">
    <property type="entry name" value="C1.7:_P-type_atpase_like"/>
    <property type="match status" value="1"/>
</dbReference>
<comment type="similarity">
    <text evidence="2 13">Belongs to the cation transport ATPase (P-type) (TC 3.A.3) family. Type IB subfamily.</text>
</comment>
<keyword evidence="7 13" id="KW-0067">ATP-binding</keyword>
<evidence type="ECO:0000256" key="11">
    <source>
        <dbReference type="ARBA" id="ARBA00039097"/>
    </source>
</evidence>
<keyword evidence="3 13" id="KW-1003">Cell membrane</keyword>
<dbReference type="PANTHER" id="PTHR48085">
    <property type="entry name" value="CADMIUM/ZINC-TRANSPORTING ATPASE HMA2-RELATED"/>
    <property type="match status" value="1"/>
</dbReference>
<evidence type="ECO:0000256" key="13">
    <source>
        <dbReference type="RuleBase" id="RU362081"/>
    </source>
</evidence>
<dbReference type="NCBIfam" id="TIGR01511">
    <property type="entry name" value="ATPase-IB1_Cu"/>
    <property type="match status" value="1"/>
</dbReference>
<evidence type="ECO:0000259" key="14">
    <source>
        <dbReference type="PROSITE" id="PS50846"/>
    </source>
</evidence>
<dbReference type="EC" id="7.2.2.12" evidence="11"/>
<dbReference type="PRINTS" id="PR00119">
    <property type="entry name" value="CATATPASE"/>
</dbReference>
<dbReference type="Gene3D" id="3.40.50.1000">
    <property type="entry name" value="HAD superfamily/HAD-like"/>
    <property type="match status" value="1"/>
</dbReference>
<evidence type="ECO:0000256" key="3">
    <source>
        <dbReference type="ARBA" id="ARBA00022475"/>
    </source>
</evidence>
<name>A0A2U8FXL4_9BURK</name>
<dbReference type="GO" id="GO:0046872">
    <property type="term" value="F:metal ion binding"/>
    <property type="evidence" value="ECO:0007669"/>
    <property type="project" value="UniProtKB-KW"/>
</dbReference>
<feature type="transmembrane region" description="Helical" evidence="13">
    <location>
        <begin position="683"/>
        <end position="703"/>
    </location>
</feature>